<feature type="region of interest" description="Disordered" evidence="3">
    <location>
        <begin position="1"/>
        <end position="55"/>
    </location>
</feature>
<evidence type="ECO:0000313" key="5">
    <source>
        <dbReference type="EMBL" id="GGD04722.1"/>
    </source>
</evidence>
<dbReference type="EMBL" id="BMGH01000001">
    <property type="protein sequence ID" value="GGD04722.1"/>
    <property type="molecule type" value="Genomic_DNA"/>
</dbReference>
<dbReference type="CDD" id="cd18103">
    <property type="entry name" value="SpoU-like_RlmB"/>
    <property type="match status" value="1"/>
</dbReference>
<reference evidence="5" key="2">
    <citation type="submission" date="2020-09" db="EMBL/GenBank/DDBJ databases">
        <authorList>
            <person name="Sun Q."/>
            <person name="Zhou Y."/>
        </authorList>
    </citation>
    <scope>NUCLEOTIDE SEQUENCE</scope>
    <source>
        <strain evidence="5">CGMCC 1.12921</strain>
    </source>
</reference>
<evidence type="ECO:0000259" key="4">
    <source>
        <dbReference type="SMART" id="SM00967"/>
    </source>
</evidence>
<dbReference type="Proteomes" id="UP000613582">
    <property type="component" value="Unassembled WGS sequence"/>
</dbReference>
<evidence type="ECO:0000256" key="1">
    <source>
        <dbReference type="ARBA" id="ARBA00022603"/>
    </source>
</evidence>
<protein>
    <submittedName>
        <fullName evidence="5">23S rRNA (Guanosine(2251)-2'-O)-methyltransferase RlmB</fullName>
    </submittedName>
</protein>
<gene>
    <name evidence="5" type="ORF">GCM10011342_12130</name>
</gene>
<dbReference type="GO" id="GO:0006396">
    <property type="term" value="P:RNA processing"/>
    <property type="evidence" value="ECO:0007669"/>
    <property type="project" value="InterPro"/>
</dbReference>
<dbReference type="InterPro" id="IPR029028">
    <property type="entry name" value="Alpha/beta_knot_MTases"/>
</dbReference>
<dbReference type="AlphaFoldDB" id="A0A8J2V5P8"/>
<dbReference type="GO" id="GO:0008173">
    <property type="term" value="F:RNA methyltransferase activity"/>
    <property type="evidence" value="ECO:0007669"/>
    <property type="project" value="InterPro"/>
</dbReference>
<dbReference type="PANTHER" id="PTHR46429">
    <property type="entry name" value="23S RRNA (GUANOSINE-2'-O-)-METHYLTRANSFERASE RLMB"/>
    <property type="match status" value="1"/>
</dbReference>
<dbReference type="InterPro" id="IPR013123">
    <property type="entry name" value="SpoU_subst-bd"/>
</dbReference>
<name>A0A8J2V5P8_9PROT</name>
<dbReference type="Pfam" id="PF00588">
    <property type="entry name" value="SpoU_methylase"/>
    <property type="match status" value="1"/>
</dbReference>
<dbReference type="InterPro" id="IPR029064">
    <property type="entry name" value="Ribosomal_eL30-like_sf"/>
</dbReference>
<organism evidence="5 6">
    <name type="scientific">Aquisalinus flavus</name>
    <dbReference type="NCBI Taxonomy" id="1526572"/>
    <lineage>
        <taxon>Bacteria</taxon>
        <taxon>Pseudomonadati</taxon>
        <taxon>Pseudomonadota</taxon>
        <taxon>Alphaproteobacteria</taxon>
        <taxon>Parvularculales</taxon>
        <taxon>Parvularculaceae</taxon>
        <taxon>Aquisalinus</taxon>
    </lineage>
</organism>
<evidence type="ECO:0000256" key="2">
    <source>
        <dbReference type="ARBA" id="ARBA00022679"/>
    </source>
</evidence>
<dbReference type="GO" id="GO:0003723">
    <property type="term" value="F:RNA binding"/>
    <property type="evidence" value="ECO:0007669"/>
    <property type="project" value="InterPro"/>
</dbReference>
<comment type="caution">
    <text evidence="5">The sequence shown here is derived from an EMBL/GenBank/DDBJ whole genome shotgun (WGS) entry which is preliminary data.</text>
</comment>
<evidence type="ECO:0000256" key="3">
    <source>
        <dbReference type="SAM" id="MobiDB-lite"/>
    </source>
</evidence>
<evidence type="ECO:0000313" key="6">
    <source>
        <dbReference type="Proteomes" id="UP000613582"/>
    </source>
</evidence>
<keyword evidence="1" id="KW-0489">Methyltransferase</keyword>
<proteinExistence type="predicted"/>
<dbReference type="PANTHER" id="PTHR46429:SF1">
    <property type="entry name" value="23S RRNA (GUANOSINE-2'-O-)-METHYLTRANSFERASE RLMB"/>
    <property type="match status" value="1"/>
</dbReference>
<dbReference type="NCBIfam" id="TIGR00186">
    <property type="entry name" value="rRNA_methyl_3"/>
    <property type="match status" value="1"/>
</dbReference>
<dbReference type="Gene3D" id="3.40.1280.10">
    <property type="match status" value="1"/>
</dbReference>
<accession>A0A8J2V5P8</accession>
<sequence length="290" mass="30998">MLFLPPPLLYGDAMNDKRPPARKPSSKPGSKHISAGGKPRPKKGPPHRHERELDEDRPVWLYGRHAVAAALKNPDRKIHRLVATLNAAQWLTDQGIEATPDDLKPDAIDGMLPPGSVHQGLAAYVDELPRARLKETCQPVAGENRPVIVLDQVTDVHNIGAIFRTAAAFNARAIIVQERRTPPLAGALAKAAAGAVDIVPCVQAVNIARSLEALKEMGYFCAGLAGEAVALIADMPKEKPVVLVMGAEGAGLRDLVGQTCDMLVRIPISAEMDSLNVSNAAAIALYEIAR</sequence>
<dbReference type="SUPFAM" id="SSF55315">
    <property type="entry name" value="L30e-like"/>
    <property type="match status" value="1"/>
</dbReference>
<dbReference type="Gene3D" id="3.30.1330.30">
    <property type="match status" value="1"/>
</dbReference>
<dbReference type="SUPFAM" id="SSF75217">
    <property type="entry name" value="alpha/beta knot"/>
    <property type="match status" value="1"/>
</dbReference>
<reference evidence="5" key="1">
    <citation type="journal article" date="2014" name="Int. J. Syst. Evol. Microbiol.">
        <title>Complete genome sequence of Corynebacterium casei LMG S-19264T (=DSM 44701T), isolated from a smear-ripened cheese.</title>
        <authorList>
            <consortium name="US DOE Joint Genome Institute (JGI-PGF)"/>
            <person name="Walter F."/>
            <person name="Albersmeier A."/>
            <person name="Kalinowski J."/>
            <person name="Ruckert C."/>
        </authorList>
    </citation>
    <scope>NUCLEOTIDE SEQUENCE</scope>
    <source>
        <strain evidence="5">CGMCC 1.12921</strain>
    </source>
</reference>
<dbReference type="InterPro" id="IPR001537">
    <property type="entry name" value="SpoU_MeTrfase"/>
</dbReference>
<feature type="domain" description="RNA 2-O ribose methyltransferase substrate binding" evidence="4">
    <location>
        <begin position="60"/>
        <end position="131"/>
    </location>
</feature>
<keyword evidence="2" id="KW-0808">Transferase</keyword>
<dbReference type="GO" id="GO:0005829">
    <property type="term" value="C:cytosol"/>
    <property type="evidence" value="ECO:0007669"/>
    <property type="project" value="TreeGrafter"/>
</dbReference>
<keyword evidence="6" id="KW-1185">Reference proteome</keyword>
<dbReference type="InterPro" id="IPR029026">
    <property type="entry name" value="tRNA_m1G_MTases_N"/>
</dbReference>
<dbReference type="GO" id="GO:0032259">
    <property type="term" value="P:methylation"/>
    <property type="evidence" value="ECO:0007669"/>
    <property type="project" value="UniProtKB-KW"/>
</dbReference>
<dbReference type="SMART" id="SM00967">
    <property type="entry name" value="SpoU_sub_bind"/>
    <property type="match status" value="1"/>
</dbReference>
<dbReference type="InterPro" id="IPR004441">
    <property type="entry name" value="rRNA_MeTrfase_TrmH"/>
</dbReference>